<reference evidence="5" key="6">
    <citation type="submission" date="2012-02" db="UniProtKB">
        <authorList>
            <consortium name="Ensembl"/>
        </authorList>
    </citation>
    <scope>IDENTIFICATION</scope>
    <source>
        <strain evidence="5">Tuebingen</strain>
    </source>
</reference>
<sequence>MEWRIILPVLCLIGILNLPGYVVSQQAVTPSATSTTTTTATTTTTTTATTTATPTTSTTTTTPTTSTAVTTTTTVPTSTTTATTHSSGATTASTASGATTASTASGATTASTASGATTASTASGATTASTASGATTASTASGATTASTASGATTASTAGSQATTLPANVQSVNLIFKIEDQFQAYYSDFTDPRTISYVQNITAQFNTVYKKSYQNYIRMIIKKLSSGSVAADADFQFNTSISSAPNATDAKNTLVQAINNKEFTFTINSTSITTVDGSSTTASPVTTQTTTVATTAVVLSNYNITFKMAGVFFSDLANLNSKAGSLLSLAVSGQLNYFYSNFRGFNGANVWRFRNGSIYVDALLVFIKNINAPNATELAKELGAAVRNQTIFLPIDPTTINITDFTGFSASKSPVLASMLTALWMTLASLLLSAVMH</sequence>
<feature type="region of interest" description="Disordered" evidence="1">
    <location>
        <begin position="29"/>
        <end position="150"/>
    </location>
</feature>
<evidence type="ECO:0000259" key="3">
    <source>
        <dbReference type="PROSITE" id="PS50024"/>
    </source>
</evidence>
<dbReference type="RefSeq" id="NP_001017803.1">
    <property type="nucleotide sequence ID" value="NM_001017803.2"/>
</dbReference>
<reference evidence="7" key="14">
    <citation type="submission" date="2025-04" db="UniProtKB">
        <authorList>
            <consortium name="RefSeq"/>
        </authorList>
    </citation>
    <scope>IDENTIFICATION</scope>
    <source>
        <strain evidence="7">Tuebingen</strain>
    </source>
</reference>
<proteinExistence type="evidence at protein level"/>
<dbReference type="STRING" id="7955.ENSDARP00000035524"/>
<reference evidence="7" key="12">
    <citation type="journal article" date="2020" name="Animals (Basel)">
        <title>UVB Irradiation Induced Cell Damage and Early Onset of Junbb Expression in Zebrafish.</title>
        <authorList>
            <person name="Chen R.Y."/>
            <person name="Lin C.J."/>
            <person name="Liang S.T."/>
            <person name="Villalobos O."/>
            <person name="Villaflores O.B."/>
            <person name="Lou B."/>
            <person name="Lai Y.H."/>
            <person name="Hsiao C.D."/>
        </authorList>
    </citation>
    <scope>NUCLEOTIDE SEQUENCE</scope>
    <source>
        <strain evidence="7">Tuebingen</strain>
    </source>
</reference>
<evidence type="ECO:0000313" key="6">
    <source>
        <dbReference type="Proteomes" id="UP000000437"/>
    </source>
</evidence>
<reference evidence="7" key="9">
    <citation type="journal article" date="2015" name="Nat. Commun.">
        <title>RFX transcription factors are essential for hearing in mice.</title>
        <authorList>
            <person name="Elkon R."/>
            <person name="Milon B."/>
            <person name="Morrison L."/>
            <person name="Shah M."/>
            <person name="Vijayakumar S."/>
            <person name="Racherla M."/>
            <person name="Leitch C.C."/>
            <person name="Silipino L."/>
            <person name="Hadi S."/>
            <person name="Weiss-Gayet M."/>
            <person name="Barras E."/>
            <person name="Schmid C.D."/>
            <person name="Ait-Lounis A."/>
            <person name="Barnes A."/>
            <person name="Song Y."/>
            <person name="Eisenman D.J."/>
            <person name="Eliyahu E."/>
            <person name="Frolenkov G.I."/>
            <person name="Strome S.E."/>
            <person name="Durand B."/>
            <person name="Zaghloul N.A."/>
            <person name="Jones S.M."/>
            <person name="Reith W."/>
            <person name="Hertzano R."/>
        </authorList>
    </citation>
    <scope>NUCLEOTIDE SEQUENCE</scope>
    <source>
        <strain evidence="7">Tuebingen</strain>
    </source>
</reference>
<evidence type="ECO:0000313" key="4">
    <source>
        <dbReference type="EMBL" id="AAH93143.1"/>
    </source>
</evidence>
<dbReference type="InterPro" id="IPR000082">
    <property type="entry name" value="SEA_dom"/>
</dbReference>
<evidence type="ECO:0000313" key="7">
    <source>
        <dbReference type="RefSeq" id="NP_001017803.1"/>
    </source>
</evidence>
<reference evidence="4" key="1">
    <citation type="submission" date="2005-04" db="EMBL/GenBank/DDBJ databases">
        <authorList>
            <consortium name="NIH - Zebrafish Gene Collection (ZGC) project"/>
        </authorList>
    </citation>
    <scope>NUCLEOTIDE SEQUENCE [LARGE SCALE MRNA]</scope>
    <source>
        <tissue evidence="4">Olfactory epithelium</tissue>
    </source>
</reference>
<dbReference type="Pfam" id="PF01390">
    <property type="entry name" value="SEA"/>
    <property type="match status" value="2"/>
</dbReference>
<reference evidence="7" key="4">
    <citation type="journal article" date="2010" name="Toxicol. Sci.">
        <title>Methyl mercury suppresses the formation of the tail primordium in developing zebrafish embryos.</title>
        <authorList>
            <person name="Yang L."/>
            <person name="Ho N.Y."/>
            <person name="Muller F."/>
            <person name="Strahle U."/>
        </authorList>
    </citation>
    <scope>NUCLEOTIDE SEQUENCE</scope>
    <source>
        <strain evidence="7">Tuebingen</strain>
    </source>
</reference>
<keyword evidence="6" id="KW-1185">Reference proteome</keyword>
<evidence type="ECO:0007829" key="9">
    <source>
        <dbReference type="PeptideAtlas" id="Q567K3"/>
    </source>
</evidence>
<dbReference type="GeneID" id="550501"/>
<reference evidence="7" key="10">
    <citation type="journal article" date="2017" name="Mol. Cell. Endocrinol.">
        <title>Functional analysis reveals no transcriptional role for the glucocorticoid receptor beta-isoform in zebrafish.</title>
        <authorList>
            <person name="Chatzopoulou A."/>
            <person name="Schoonheim P.J."/>
            <person name="Torraca V."/>
            <person name="Meijer A.H."/>
            <person name="Spaink H.P."/>
            <person name="Schaaf M.J."/>
        </authorList>
    </citation>
    <scope>NUCLEOTIDE SEQUENCE</scope>
    <source>
        <strain evidence="7">Tuebingen</strain>
    </source>
</reference>
<dbReference type="EMBL" id="AL953855">
    <property type="status" value="NOT_ANNOTATED_CDS"/>
    <property type="molecule type" value="Genomic_DNA"/>
</dbReference>
<organism evidence="4">
    <name type="scientific">Danio rerio</name>
    <name type="common">Zebrafish</name>
    <name type="synonym">Brachydanio rerio</name>
    <dbReference type="NCBI Taxonomy" id="7955"/>
    <lineage>
        <taxon>Eukaryota</taxon>
        <taxon>Metazoa</taxon>
        <taxon>Chordata</taxon>
        <taxon>Craniata</taxon>
        <taxon>Vertebrata</taxon>
        <taxon>Euteleostomi</taxon>
        <taxon>Actinopterygii</taxon>
        <taxon>Neopterygii</taxon>
        <taxon>Teleostei</taxon>
        <taxon>Ostariophysi</taxon>
        <taxon>Cypriniformes</taxon>
        <taxon>Danionidae</taxon>
        <taxon>Danioninae</taxon>
        <taxon>Danio</taxon>
    </lineage>
</organism>
<dbReference type="ExpressionAtlas" id="Q567K3">
    <property type="expression patterns" value="baseline and differential"/>
</dbReference>
<dbReference type="ZFIN" id="ZDB-GENE-050417-335">
    <property type="gene designation" value="zgc:111983"/>
</dbReference>
<dbReference type="Proteomes" id="UP000000437">
    <property type="component" value="Chromosome 1"/>
</dbReference>
<reference evidence="7" key="2">
    <citation type="journal article" date="2009" name="PLoS ONE">
        <title>Discovery and characterization of novel vascular and hematopoietic genes downstream of etsrp in zebrafish.</title>
        <authorList>
            <person name="Gomez G.A."/>
            <person name="Veldman M.B."/>
            <person name="Zhao Y."/>
            <person name="Burgess S."/>
            <person name="Lin S."/>
        </authorList>
    </citation>
    <scope>NUCLEOTIDE SEQUENCE</scope>
    <source>
        <strain evidence="7">Tuebingen</strain>
    </source>
</reference>
<accession>A0A8M1N5G3</accession>
<dbReference type="GeneTree" id="ENSGT01120000272301"/>
<reference evidence="7" key="3">
    <citation type="journal article" date="2010" name="Physiol. Genomics">
        <title>Chronic reduction in cardiac output induces hypoxic signaling in larval zebrafish even at a time when convective oxygen transport is not required.</title>
        <authorList>
            <person name="Kopp R."/>
            <person name="Schwerte T."/>
            <person name="Egg M."/>
            <person name="Sandbichler A.M."/>
            <person name="Egger B."/>
            <person name="Pelster B."/>
        </authorList>
    </citation>
    <scope>NUCLEOTIDE SEQUENCE</scope>
    <source>
        <strain evidence="7">Tuebingen</strain>
    </source>
</reference>
<reference evidence="5 6" key="8">
    <citation type="journal article" date="2013" name="Nature">
        <title>The zebrafish reference genome sequence and its relationship to the human genome.</title>
        <authorList>
            <consortium name="Genome Reference Consortium Zebrafish"/>
            <person name="Howe K."/>
            <person name="Clark M.D."/>
            <person name="Torroja C.F."/>
            <person name="Torrance J."/>
            <person name="Berthelot C."/>
            <person name="Muffato M."/>
            <person name="Collins J.E."/>
            <person name="Humphray S."/>
            <person name="McLaren K."/>
            <person name="Matthews L."/>
            <person name="McLaren S."/>
            <person name="Sealy I."/>
            <person name="Caccamo M."/>
            <person name="Churcher C."/>
            <person name="Scott C."/>
            <person name="Barrett J.C."/>
            <person name="Koch R."/>
            <person name="Rauch G.J."/>
            <person name="White S."/>
            <person name="Chow W."/>
            <person name="Kilian B."/>
            <person name="Quintais L.T."/>
            <person name="Guerra-Assuncao J.A."/>
            <person name="Zhou Y."/>
            <person name="Gu Y."/>
            <person name="Yen J."/>
            <person name="Vogel J.H."/>
            <person name="Eyre T."/>
            <person name="Redmond S."/>
            <person name="Banerjee R."/>
            <person name="Chi J."/>
            <person name="Fu B."/>
            <person name="Langley E."/>
            <person name="Maguire S.F."/>
            <person name="Laird G.K."/>
            <person name="Lloyd D."/>
            <person name="Kenyon E."/>
            <person name="Donaldson S."/>
            <person name="Sehra H."/>
            <person name="Almeida-King J."/>
            <person name="Loveland J."/>
            <person name="Trevanion S."/>
            <person name="Jones M."/>
            <person name="Quail M."/>
            <person name="Willey D."/>
            <person name="Hunt A."/>
            <person name="Burton J."/>
            <person name="Sims S."/>
            <person name="McLay K."/>
            <person name="Plumb B."/>
            <person name="Davis J."/>
            <person name="Clee C."/>
            <person name="Oliver K."/>
            <person name="Clark R."/>
            <person name="Riddle C."/>
            <person name="Elliot D."/>
            <person name="Eliott D."/>
            <person name="Threadgold G."/>
            <person name="Harden G."/>
            <person name="Ware D."/>
            <person name="Begum S."/>
            <person name="Mortimore B."/>
            <person name="Mortimer B."/>
            <person name="Kerry G."/>
            <person name="Heath P."/>
            <person name="Phillimore B."/>
            <person name="Tracey A."/>
            <person name="Corby N."/>
            <person name="Dunn M."/>
            <person name="Johnson C."/>
            <person name="Wood J."/>
            <person name="Clark S."/>
            <person name="Pelan S."/>
            <person name="Griffiths G."/>
            <person name="Smith M."/>
            <person name="Glithero R."/>
            <person name="Howden P."/>
            <person name="Barker N."/>
            <person name="Lloyd C."/>
            <person name="Stevens C."/>
            <person name="Harley J."/>
            <person name="Holt K."/>
            <person name="Panagiotidis G."/>
            <person name="Lovell J."/>
            <person name="Beasley H."/>
            <person name="Henderson C."/>
            <person name="Gordon D."/>
            <person name="Auger K."/>
            <person name="Wright D."/>
            <person name="Collins J."/>
            <person name="Raisen C."/>
            <person name="Dyer L."/>
            <person name="Leung K."/>
            <person name="Robertson L."/>
            <person name="Ambridge K."/>
            <person name="Leongamornlert D."/>
            <person name="McGuire S."/>
            <person name="Gilderthorp R."/>
            <person name="Griffiths C."/>
            <person name="Manthravadi D."/>
            <person name="Nichol S."/>
            <person name="Barker G."/>
            <person name="Whitehead S."/>
            <person name="Kay M."/>
            <person name="Brown J."/>
            <person name="Murnane C."/>
            <person name="Gray E."/>
            <person name="Humphries M."/>
            <person name="Sycamore N."/>
            <person name="Barker D."/>
            <person name="Saunders D."/>
            <person name="Wallis J."/>
            <person name="Babbage A."/>
            <person name="Hammond S."/>
            <person name="Mashreghi-Mohammadi M."/>
            <person name="Barr L."/>
            <person name="Martin S."/>
            <person name="Wray P."/>
            <person name="Ellington A."/>
            <person name="Matthews N."/>
            <person name="Ellwood M."/>
            <person name="Woodmansey R."/>
            <person name="Clark G."/>
            <person name="Cooper J."/>
            <person name="Cooper J."/>
            <person name="Tromans A."/>
            <person name="Grafham D."/>
            <person name="Skuce C."/>
            <person name="Pandian R."/>
            <person name="Andrews R."/>
            <person name="Harrison E."/>
            <person name="Kimberley A."/>
            <person name="Garnett J."/>
            <person name="Fosker N."/>
            <person name="Hall R."/>
            <person name="Garner P."/>
            <person name="Kelly D."/>
            <person name="Bird C."/>
            <person name="Palmer S."/>
            <person name="Gehring I."/>
            <person name="Berger A."/>
            <person name="Dooley C.M."/>
            <person name="Ersan-Urun Z."/>
            <person name="Eser C."/>
            <person name="Geiger H."/>
            <person name="Geisler M."/>
            <person name="Karotki L."/>
            <person name="Kirn A."/>
            <person name="Konantz J."/>
            <person name="Konantz M."/>
            <person name="Oberlander M."/>
            <person name="Rudolph-Geiger S."/>
            <person name="Teucke M."/>
            <person name="Lanz C."/>
            <person name="Raddatz G."/>
            <person name="Osoegawa K."/>
            <person name="Zhu B."/>
            <person name="Rapp A."/>
            <person name="Widaa S."/>
            <person name="Langford C."/>
            <person name="Yang F."/>
            <person name="Schuster S.C."/>
            <person name="Carter N.P."/>
            <person name="Harrow J."/>
            <person name="Ning Z."/>
            <person name="Herrero J."/>
            <person name="Searle S.M."/>
            <person name="Enright A."/>
            <person name="Geisler R."/>
            <person name="Plasterk R.H."/>
            <person name="Lee C."/>
            <person name="Westerfield M."/>
            <person name="de Jong P.J."/>
            <person name="Zon L.I."/>
            <person name="Postlethwait J.H."/>
            <person name="Nusslein-Volhard C."/>
            <person name="Hubbard T.J."/>
            <person name="Roest Crollius H."/>
            <person name="Rogers J."/>
            <person name="Stemple D.L."/>
        </authorList>
    </citation>
    <scope>NUCLEOTIDE SEQUENCE [LARGE SCALE GENOMIC DNA]</scope>
    <source>
        <strain evidence="5">Tuebingen</strain>
    </source>
</reference>
<reference evidence="7" key="13">
    <citation type="journal article" date="2023" name="Sci. Rep.">
        <title>A temporal single cell transcriptome atlas of zebrafish anterior segment development.</title>
        <authorList>
            <person name="Vocking O."/>
            <person name="Famulski J.K."/>
        </authorList>
    </citation>
    <scope>NUCLEOTIDE SEQUENCE</scope>
    <source>
        <strain evidence="7">Tuebingen</strain>
    </source>
</reference>
<evidence type="ECO:0000256" key="2">
    <source>
        <dbReference type="SAM" id="SignalP"/>
    </source>
</evidence>
<dbReference type="AGR" id="ZFIN:ZDB-GENE-050417-335"/>
<accession>Q567K3</accession>
<dbReference type="AlphaFoldDB" id="Q567K3"/>
<feature type="chain" id="PRO_5035034232" evidence="2 7">
    <location>
        <begin position="25"/>
        <end position="437"/>
    </location>
</feature>
<reference evidence="7" key="11">
    <citation type="journal article" date="2017" name="Nat. Commun.">
        <title>Evolution of complexity in the zebrafish synapse proteome.</title>
        <authorList>
            <person name="Bayes A."/>
            <person name="Collins M.O."/>
            <person name="Reig-Viader R."/>
            <person name="Gou G."/>
            <person name="Goulding D."/>
            <person name="Izquierdo A."/>
            <person name="Choudhary J.S."/>
            <person name="Emes R.D."/>
            <person name="Grant S.G."/>
        </authorList>
    </citation>
    <scope>NUCLEOTIDE SEQUENCE</scope>
    <source>
        <strain evidence="7">Tuebingen</strain>
    </source>
</reference>
<dbReference type="EMBL" id="BC093143">
    <property type="protein sequence ID" value="AAH93143.1"/>
    <property type="molecule type" value="mRNA"/>
</dbReference>
<evidence type="ECO:0000313" key="5">
    <source>
        <dbReference type="Ensembl" id="ENSDARP00000035524"/>
    </source>
</evidence>
<dbReference type="OrthoDB" id="8965174at2759"/>
<protein>
    <submittedName>
        <fullName evidence="7">Uncharacterized protein LOC550501 precursor</fullName>
    </submittedName>
    <submittedName>
        <fullName evidence="4 5">Zgc:111983</fullName>
    </submittedName>
</protein>
<dbReference type="GlyGen" id="Q567K3">
    <property type="glycosylation" value="1 site"/>
</dbReference>
<feature type="domain" description="SEA" evidence="3">
    <location>
        <begin position="168"/>
        <end position="279"/>
    </location>
</feature>
<dbReference type="eggNOG" id="KOG4297">
    <property type="taxonomic scope" value="Eukaryota"/>
</dbReference>
<name>Q567K3_DANRE</name>
<dbReference type="HOGENOM" id="CLU_035816_0_0_1"/>
<dbReference type="KEGG" id="dre:550501"/>
<dbReference type="PROSITE" id="PS50024">
    <property type="entry name" value="SEA"/>
    <property type="match status" value="1"/>
</dbReference>
<keyword evidence="9" id="KW-1267">Proteomics identification</keyword>
<dbReference type="Bgee" id="ENSDARG00000006588">
    <property type="expression patterns" value="Expressed in pharyngeal gill and 25 other cell types or tissues"/>
</dbReference>
<feature type="signal peptide" evidence="2">
    <location>
        <begin position="1"/>
        <end position="24"/>
    </location>
</feature>
<gene>
    <name evidence="7" type="primary">wu:fi32a11</name>
    <name evidence="7" type="synonym">fi32a11</name>
    <name evidence="7" type="synonym">wu:fb09a02</name>
    <name evidence="7" type="synonym">zgc:56382</name>
    <name evidence="4 7 8" type="ORF">zgc:111983</name>
</gene>
<dbReference type="PaxDb" id="7955-ENSDARP00000035524"/>
<reference evidence="7" key="7">
    <citation type="journal article" date="2013" name="Environ. Sci. Technol.">
        <title>Gene responses in the central nervous system of zebrafish embryos exposed to the neurotoxicant methyl mercury.</title>
        <authorList>
            <person name="Ho N.Y."/>
            <person name="Yang L."/>
            <person name="Legradi J."/>
            <person name="Armant O."/>
            <person name="Takamiya M."/>
            <person name="Rastegar S."/>
            <person name="Strahle U."/>
        </authorList>
    </citation>
    <scope>NUCLEOTIDE SEQUENCE</scope>
    <source>
        <strain evidence="7">Tuebingen</strain>
    </source>
</reference>
<evidence type="ECO:0000313" key="8">
    <source>
        <dbReference type="ZFIN" id="ZDB-GENE-050417-335"/>
    </source>
</evidence>
<reference evidence="7" key="5">
    <citation type="journal article" date="2012" name="J. Pathol.">
        <title>An osteosarcoma zebrafish model implicates Mmp-19 and Ets-1 as well as reduced host immune response in angiogenesis and migration.</title>
        <authorList>
            <person name="Mohseny A.B."/>
            <person name="Xiao W."/>
            <person name="Carvalho R."/>
            <person name="Spaink H.P."/>
            <person name="Hogendoorn P.C."/>
            <person name="Cleton-Jansen A.M."/>
        </authorList>
    </citation>
    <scope>NUCLEOTIDE SEQUENCE</scope>
    <source>
        <strain evidence="7">Tuebingen</strain>
    </source>
</reference>
<evidence type="ECO:0000256" key="1">
    <source>
        <dbReference type="SAM" id="MobiDB-lite"/>
    </source>
</evidence>
<dbReference type="OMA" id="APRINNF"/>
<keyword evidence="2 7" id="KW-0732">Signal</keyword>
<dbReference type="Ensembl" id="ENSDART00000034549.7">
    <property type="protein sequence ID" value="ENSDARP00000035524.5"/>
    <property type="gene ID" value="ENSDARG00000006588.9"/>
</dbReference>